<organism evidence="2">
    <name type="scientific">Fagus sylvatica</name>
    <name type="common">Beechnut</name>
    <dbReference type="NCBI Taxonomy" id="28930"/>
    <lineage>
        <taxon>Eukaryota</taxon>
        <taxon>Viridiplantae</taxon>
        <taxon>Streptophyta</taxon>
        <taxon>Embryophyta</taxon>
        <taxon>Tracheophyta</taxon>
        <taxon>Spermatophyta</taxon>
        <taxon>Magnoliopsida</taxon>
        <taxon>eudicotyledons</taxon>
        <taxon>Gunneridae</taxon>
        <taxon>Pentapetalae</taxon>
        <taxon>rosids</taxon>
        <taxon>fabids</taxon>
        <taxon>Fagales</taxon>
        <taxon>Fagaceae</taxon>
        <taxon>Fagus</taxon>
    </lineage>
</organism>
<dbReference type="PANTHER" id="PTHR33321:SF12">
    <property type="entry name" value="PLANT BASIC SECRETORY PROTEIN (BSP) FAMILY PROTEIN"/>
    <property type="match status" value="1"/>
</dbReference>
<dbReference type="InterPro" id="IPR007541">
    <property type="entry name" value="Uncharacterised_BSP"/>
</dbReference>
<evidence type="ECO:0000256" key="1">
    <source>
        <dbReference type="SAM" id="SignalP"/>
    </source>
</evidence>
<name>A0A2N9GAC9_FAGSY</name>
<keyword evidence="1" id="KW-0732">Signal</keyword>
<dbReference type="AlphaFoldDB" id="A0A2N9GAC9"/>
<evidence type="ECO:0000313" key="2">
    <source>
        <dbReference type="EMBL" id="SPC96358.1"/>
    </source>
</evidence>
<reference evidence="2" key="1">
    <citation type="submission" date="2018-02" db="EMBL/GenBank/DDBJ databases">
        <authorList>
            <person name="Cohen D.B."/>
            <person name="Kent A.D."/>
        </authorList>
    </citation>
    <scope>NUCLEOTIDE SEQUENCE</scope>
</reference>
<gene>
    <name evidence="2" type="ORF">FSB_LOCUS24240</name>
</gene>
<sequence length="225" mass="25821">MSSMQLFYVLPFFLLMVILNPIHAVDYLVINNATVTLGGAQFGNEIGVQYTEQTLQLASEFIWQTFKQAEYERKYYPEITMVVTSFPGITSTQENYIRFSSDYIQNYVGDVRIEVIGVLYHETTRVWQWSGNNEAPIGLLTGIADYIRLKAGWASPHWVQRGTGLKWDEGFAVTAYFLEYCNALNDGFVAELNALMKYSYSNVLFVKLTGKSVDDLWNTYKAHYE</sequence>
<proteinExistence type="predicted"/>
<dbReference type="EMBL" id="OIVN01001664">
    <property type="protein sequence ID" value="SPC96358.1"/>
    <property type="molecule type" value="Genomic_DNA"/>
</dbReference>
<accession>A0A2N9GAC9</accession>
<dbReference type="Pfam" id="PF04450">
    <property type="entry name" value="BSP"/>
    <property type="match status" value="1"/>
</dbReference>
<feature type="chain" id="PRO_5014634264" evidence="1">
    <location>
        <begin position="25"/>
        <end position="225"/>
    </location>
</feature>
<protein>
    <submittedName>
        <fullName evidence="2">Uncharacterized protein</fullName>
    </submittedName>
</protein>
<dbReference type="PANTHER" id="PTHR33321">
    <property type="match status" value="1"/>
</dbReference>
<feature type="signal peptide" evidence="1">
    <location>
        <begin position="1"/>
        <end position="24"/>
    </location>
</feature>